<evidence type="ECO:0000313" key="2">
    <source>
        <dbReference type="EMBL" id="PSB01529.1"/>
    </source>
</evidence>
<dbReference type="EMBL" id="PVWJ01000102">
    <property type="protein sequence ID" value="PSB01529.1"/>
    <property type="molecule type" value="Genomic_DNA"/>
</dbReference>
<feature type="signal peptide" evidence="1">
    <location>
        <begin position="1"/>
        <end position="31"/>
    </location>
</feature>
<feature type="chain" id="PRO_5015625119" evidence="1">
    <location>
        <begin position="32"/>
        <end position="133"/>
    </location>
</feature>
<comment type="caution">
    <text evidence="2">The sequence shown here is derived from an EMBL/GenBank/DDBJ whole genome shotgun (WGS) entry which is preliminary data.</text>
</comment>
<proteinExistence type="predicted"/>
<keyword evidence="1" id="KW-0732">Signal</keyword>
<reference evidence="2 3" key="2">
    <citation type="submission" date="2018-03" db="EMBL/GenBank/DDBJ databases">
        <title>The ancient ancestry and fast evolution of plastids.</title>
        <authorList>
            <person name="Moore K.R."/>
            <person name="Magnabosco C."/>
            <person name="Momper L."/>
            <person name="Gold D.A."/>
            <person name="Bosak T."/>
            <person name="Fournier G.P."/>
        </authorList>
    </citation>
    <scope>NUCLEOTIDE SEQUENCE [LARGE SCALE GENOMIC DNA]</scope>
    <source>
        <strain evidence="2 3">CCAP 1448/3</strain>
    </source>
</reference>
<gene>
    <name evidence="2" type="ORF">C7B64_17875</name>
</gene>
<organism evidence="2 3">
    <name type="scientific">Merismopedia glauca CCAP 1448/3</name>
    <dbReference type="NCBI Taxonomy" id="1296344"/>
    <lineage>
        <taxon>Bacteria</taxon>
        <taxon>Bacillati</taxon>
        <taxon>Cyanobacteriota</taxon>
        <taxon>Cyanophyceae</taxon>
        <taxon>Synechococcales</taxon>
        <taxon>Merismopediaceae</taxon>
        <taxon>Merismopedia</taxon>
    </lineage>
</organism>
<dbReference type="Proteomes" id="UP000238762">
    <property type="component" value="Unassembled WGS sequence"/>
</dbReference>
<accession>A0A2T1BZT1</accession>
<name>A0A2T1BZT1_9CYAN</name>
<sequence>MPASFHSKTIMVSRFIVFPVLLALTALPASASDLVDSYTARLSRDDHFNTSGVRLRSAAAIIRQDRANFHKFGQIDREDTFDSVFGSVSNRSKLEKMLDNGSTSESARRAIVNGTPLIKINIYRNSVDVLVIE</sequence>
<evidence type="ECO:0000313" key="3">
    <source>
        <dbReference type="Proteomes" id="UP000238762"/>
    </source>
</evidence>
<protein>
    <submittedName>
        <fullName evidence="2">Uncharacterized protein</fullName>
    </submittedName>
</protein>
<dbReference type="AlphaFoldDB" id="A0A2T1BZT1"/>
<evidence type="ECO:0000256" key="1">
    <source>
        <dbReference type="SAM" id="SignalP"/>
    </source>
</evidence>
<reference evidence="2 3" key="1">
    <citation type="submission" date="2018-02" db="EMBL/GenBank/DDBJ databases">
        <authorList>
            <person name="Cohen D.B."/>
            <person name="Kent A.D."/>
        </authorList>
    </citation>
    <scope>NUCLEOTIDE SEQUENCE [LARGE SCALE GENOMIC DNA]</scope>
    <source>
        <strain evidence="2 3">CCAP 1448/3</strain>
    </source>
</reference>
<keyword evidence="3" id="KW-1185">Reference proteome</keyword>